<feature type="region of interest" description="Disordered" evidence="4">
    <location>
        <begin position="30"/>
        <end position="50"/>
    </location>
</feature>
<dbReference type="GO" id="GO:0015847">
    <property type="term" value="P:putrescine transport"/>
    <property type="evidence" value="ECO:0007669"/>
    <property type="project" value="UniProtKB-ARBA"/>
</dbReference>
<evidence type="ECO:0000256" key="2">
    <source>
        <dbReference type="ARBA" id="ARBA00022741"/>
    </source>
</evidence>
<organism evidence="6 7">
    <name type="scientific">Arboricoccus pini</name>
    <dbReference type="NCBI Taxonomy" id="1963835"/>
    <lineage>
        <taxon>Bacteria</taxon>
        <taxon>Pseudomonadati</taxon>
        <taxon>Pseudomonadota</taxon>
        <taxon>Alphaproteobacteria</taxon>
        <taxon>Geminicoccales</taxon>
        <taxon>Geminicoccaceae</taxon>
        <taxon>Arboricoccus</taxon>
    </lineage>
</organism>
<proteinExistence type="predicted"/>
<evidence type="ECO:0000259" key="5">
    <source>
        <dbReference type="PROSITE" id="PS50893"/>
    </source>
</evidence>
<dbReference type="PROSITE" id="PS50893">
    <property type="entry name" value="ABC_TRANSPORTER_2"/>
    <property type="match status" value="1"/>
</dbReference>
<dbReference type="OrthoDB" id="9802264at2"/>
<dbReference type="GO" id="GO:0016887">
    <property type="term" value="F:ATP hydrolysis activity"/>
    <property type="evidence" value="ECO:0007669"/>
    <property type="project" value="InterPro"/>
</dbReference>
<protein>
    <submittedName>
        <fullName evidence="6">Putative spermidine/putrescine transport system ATP-binding protein</fullName>
    </submittedName>
</protein>
<accession>A0A212RJ00</accession>
<dbReference type="SMART" id="SM00382">
    <property type="entry name" value="AAA"/>
    <property type="match status" value="1"/>
</dbReference>
<dbReference type="InterPro" id="IPR003439">
    <property type="entry name" value="ABC_transporter-like_ATP-bd"/>
</dbReference>
<dbReference type="FunFam" id="3.40.50.300:FF:000133">
    <property type="entry name" value="Spermidine/putrescine import ATP-binding protein PotA"/>
    <property type="match status" value="1"/>
</dbReference>
<dbReference type="PANTHER" id="PTHR42781:SF4">
    <property type="entry name" value="SPERMIDINE_PUTRESCINE IMPORT ATP-BINDING PROTEIN POTA"/>
    <property type="match status" value="1"/>
</dbReference>
<dbReference type="Proteomes" id="UP000197065">
    <property type="component" value="Unassembled WGS sequence"/>
</dbReference>
<dbReference type="InterPro" id="IPR008995">
    <property type="entry name" value="Mo/tungstate-bd_C_term_dom"/>
</dbReference>
<dbReference type="RefSeq" id="WP_088562014.1">
    <property type="nucleotide sequence ID" value="NZ_FYEH01000009.1"/>
</dbReference>
<dbReference type="Pfam" id="PF00005">
    <property type="entry name" value="ABC_tran"/>
    <property type="match status" value="1"/>
</dbReference>
<dbReference type="AlphaFoldDB" id="A0A212RJ00"/>
<dbReference type="InterPro" id="IPR017871">
    <property type="entry name" value="ABC_transporter-like_CS"/>
</dbReference>
<dbReference type="SUPFAM" id="SSF52540">
    <property type="entry name" value="P-loop containing nucleoside triphosphate hydrolases"/>
    <property type="match status" value="1"/>
</dbReference>
<dbReference type="GO" id="GO:0005886">
    <property type="term" value="C:plasma membrane"/>
    <property type="evidence" value="ECO:0007669"/>
    <property type="project" value="UniProtKB-ARBA"/>
</dbReference>
<evidence type="ECO:0000313" key="6">
    <source>
        <dbReference type="EMBL" id="SNB72335.1"/>
    </source>
</evidence>
<evidence type="ECO:0000256" key="3">
    <source>
        <dbReference type="ARBA" id="ARBA00022840"/>
    </source>
</evidence>
<dbReference type="Gene3D" id="3.40.50.300">
    <property type="entry name" value="P-loop containing nucleotide triphosphate hydrolases"/>
    <property type="match status" value="1"/>
</dbReference>
<dbReference type="InterPro" id="IPR027417">
    <property type="entry name" value="P-loop_NTPase"/>
</dbReference>
<sequence>MACWLLAERLADRLSRVRIIRDGSVGHRRAERRRSLITTTSERSSRATPDLKLGEKTKLNAPPILEIVHATHRYGDTVALDDVSVAARQGEFLTILGESGSGKTTLLRMISGLERPSEVQALRLNGEDVVDLPAYERNCTTVFQSYALFPHLTVGKNVEYGLRVRGVPAGEREERARAALGMVRLEDTFERRIHQLSGGQRQRVALARAIVTRPAMLLLDEPLGALDEKLRQDMQVELMEIHKRLSMTFVYITHSQEEALTMSDRIILMRRGKIAQEGTPQELFDQPASRFTAAFMGVENLMEGKLVALQGDRARVEVAGQVIVGRWPGGVINPGEDVVAGVRAERLHLGPPPAQAEANWLPCSLQGSIYKGKYLDQTATTPVGEIKIRLWEQSAAQGEPGGIWWKQSDCMVMRP</sequence>
<keyword evidence="3 6" id="KW-0067">ATP-binding</keyword>
<evidence type="ECO:0000256" key="1">
    <source>
        <dbReference type="ARBA" id="ARBA00022448"/>
    </source>
</evidence>
<dbReference type="Gene3D" id="2.40.50.100">
    <property type="match status" value="1"/>
</dbReference>
<keyword evidence="1" id="KW-0813">Transport</keyword>
<reference evidence="6 7" key="1">
    <citation type="submission" date="2017-06" db="EMBL/GenBank/DDBJ databases">
        <authorList>
            <person name="Kim H.J."/>
            <person name="Triplett B.A."/>
        </authorList>
    </citation>
    <scope>NUCLEOTIDE SEQUENCE [LARGE SCALE GENOMIC DNA]</scope>
    <source>
        <strain evidence="6 7">B29T1</strain>
    </source>
</reference>
<dbReference type="InterPro" id="IPR050093">
    <property type="entry name" value="ABC_SmlMolc_Importer"/>
</dbReference>
<keyword evidence="7" id="KW-1185">Reference proteome</keyword>
<dbReference type="EMBL" id="FYEH01000009">
    <property type="protein sequence ID" value="SNB72335.1"/>
    <property type="molecule type" value="Genomic_DNA"/>
</dbReference>
<dbReference type="GO" id="GO:0032991">
    <property type="term" value="C:protein-containing complex"/>
    <property type="evidence" value="ECO:0007669"/>
    <property type="project" value="UniProtKB-ARBA"/>
</dbReference>
<dbReference type="PANTHER" id="PTHR42781">
    <property type="entry name" value="SPERMIDINE/PUTRESCINE IMPORT ATP-BINDING PROTEIN POTA"/>
    <property type="match status" value="1"/>
</dbReference>
<dbReference type="PROSITE" id="PS00211">
    <property type="entry name" value="ABC_TRANSPORTER_1"/>
    <property type="match status" value="1"/>
</dbReference>
<gene>
    <name evidence="6" type="ORF">SAMN07250955_10975</name>
</gene>
<name>A0A212RJ00_9PROT</name>
<feature type="domain" description="ABC transporter" evidence="5">
    <location>
        <begin position="65"/>
        <end position="296"/>
    </location>
</feature>
<keyword evidence="2" id="KW-0547">Nucleotide-binding</keyword>
<dbReference type="GO" id="GO:0005524">
    <property type="term" value="F:ATP binding"/>
    <property type="evidence" value="ECO:0007669"/>
    <property type="project" value="UniProtKB-KW"/>
</dbReference>
<evidence type="ECO:0000313" key="7">
    <source>
        <dbReference type="Proteomes" id="UP000197065"/>
    </source>
</evidence>
<dbReference type="InterPro" id="IPR003593">
    <property type="entry name" value="AAA+_ATPase"/>
</dbReference>
<dbReference type="SUPFAM" id="SSF50331">
    <property type="entry name" value="MOP-like"/>
    <property type="match status" value="1"/>
</dbReference>
<evidence type="ECO:0000256" key="4">
    <source>
        <dbReference type="SAM" id="MobiDB-lite"/>
    </source>
</evidence>